<dbReference type="PANTHER" id="PTHR31518">
    <property type="entry name" value="ARGININE/SERINE-RICH PROTEIN PNISR"/>
    <property type="match status" value="1"/>
</dbReference>
<dbReference type="Pfam" id="PF15996">
    <property type="entry name" value="PNISR"/>
    <property type="match status" value="1"/>
</dbReference>
<dbReference type="RefSeq" id="XP_065649318.1">
    <property type="nucleotide sequence ID" value="XM_065793246.1"/>
</dbReference>
<feature type="compositionally biased region" description="Low complexity" evidence="1">
    <location>
        <begin position="290"/>
        <end position="301"/>
    </location>
</feature>
<evidence type="ECO:0000313" key="4">
    <source>
        <dbReference type="RefSeq" id="XP_065649319.1"/>
    </source>
</evidence>
<feature type="compositionally biased region" description="Basic and acidic residues" evidence="1">
    <location>
        <begin position="453"/>
        <end position="479"/>
    </location>
</feature>
<protein>
    <submittedName>
        <fullName evidence="3 4">Arginine/serine-rich protein PNISR isoform X1</fullName>
    </submittedName>
</protein>
<feature type="region of interest" description="Disordered" evidence="1">
    <location>
        <begin position="48"/>
        <end position="79"/>
    </location>
</feature>
<feature type="compositionally biased region" description="Acidic residues" evidence="1">
    <location>
        <begin position="502"/>
        <end position="511"/>
    </location>
</feature>
<evidence type="ECO:0000313" key="2">
    <source>
        <dbReference type="Proteomes" id="UP001652625"/>
    </source>
</evidence>
<feature type="region of interest" description="Disordered" evidence="1">
    <location>
        <begin position="452"/>
        <end position="599"/>
    </location>
</feature>
<gene>
    <name evidence="3 4" type="primary">LOC100198492</name>
</gene>
<feature type="compositionally biased region" description="Pro residues" evidence="1">
    <location>
        <begin position="61"/>
        <end position="77"/>
    </location>
</feature>
<accession>A0ABM4BJT4</accession>
<feature type="region of interest" description="Disordered" evidence="1">
    <location>
        <begin position="290"/>
        <end position="314"/>
    </location>
</feature>
<feature type="region of interest" description="Disordered" evidence="1">
    <location>
        <begin position="1"/>
        <end position="28"/>
    </location>
</feature>
<feature type="compositionally biased region" description="Basic and acidic residues" evidence="1">
    <location>
        <begin position="541"/>
        <end position="550"/>
    </location>
</feature>
<evidence type="ECO:0000256" key="1">
    <source>
        <dbReference type="SAM" id="MobiDB-lite"/>
    </source>
</evidence>
<feature type="compositionally biased region" description="Polar residues" evidence="1">
    <location>
        <begin position="19"/>
        <end position="28"/>
    </location>
</feature>
<feature type="compositionally biased region" description="Basic residues" evidence="1">
    <location>
        <begin position="570"/>
        <end position="599"/>
    </location>
</feature>
<feature type="compositionally biased region" description="Basic residues" evidence="1">
    <location>
        <begin position="517"/>
        <end position="540"/>
    </location>
</feature>
<sequence>MWNQSQPLQPNWGWPPNPNYQFNSSQDESQSWAAAAALWVQHKQFQPNNNEGYAVLDKPPEPPGPPPLPPPLPPPEEIPISVVDYNHGQTILENKSDLFQNDLNNKETLSSQVMPGDVFDYNHGKPEENGPDQSWGYNMWAGQQPAQPVPGFYNSDWNQGQWNGDHWENWNDSSASFHPHPECFDQNSFHPPVFQDVIKPKDIIFNGRPEINSPDPVELAKKGKSLPLWLRQGLEKLGKEKEKQKVKEDLPIAKKISGYQHGSPHSSPEREKQIEPVKAEVTQIMDQEESVSLVSQEVETSPNHKVEEELDEEEKQKQRMLKIKTWMTETLLGVTNDEIQSLCNEVYFEIKKSVKVKATQLRKSGGLEALRSAALGDGDASASDSEEELSSPKEIKPVEPIKAPEVNRISPVPIKTPDVPLKAVCSDRREEKLQAEIKSLDILIQARKQQKINAEKNLELKRHKDTVMSKKGRNEHQTSDSDESTSNLRKKRKQSSSSSSESESEESDSSDSETVTKKRKRSKHRQQSPSRHKKNKKKPKRLESSSESDHKKKKRKRKELTSSSDESSHSLRKKKSKGKKHKHKSRSHSRSPKHSKQRR</sequence>
<dbReference type="InterPro" id="IPR031937">
    <property type="entry name" value="PNISR"/>
</dbReference>
<proteinExistence type="predicted"/>
<reference evidence="3 4" key="1">
    <citation type="submission" date="2025-05" db="UniProtKB">
        <authorList>
            <consortium name="RefSeq"/>
        </authorList>
    </citation>
    <scope>IDENTIFICATION</scope>
</reference>
<dbReference type="GeneID" id="100198492"/>
<organism evidence="2 3">
    <name type="scientific">Hydra vulgaris</name>
    <name type="common">Hydra</name>
    <name type="synonym">Hydra attenuata</name>
    <dbReference type="NCBI Taxonomy" id="6087"/>
    <lineage>
        <taxon>Eukaryota</taxon>
        <taxon>Metazoa</taxon>
        <taxon>Cnidaria</taxon>
        <taxon>Hydrozoa</taxon>
        <taxon>Hydroidolina</taxon>
        <taxon>Anthoathecata</taxon>
        <taxon>Aplanulata</taxon>
        <taxon>Hydridae</taxon>
        <taxon>Hydra</taxon>
    </lineage>
</organism>
<dbReference type="Proteomes" id="UP001652625">
    <property type="component" value="Chromosome 03"/>
</dbReference>
<feature type="region of interest" description="Disordered" evidence="1">
    <location>
        <begin position="250"/>
        <end position="274"/>
    </location>
</feature>
<keyword evidence="2" id="KW-1185">Reference proteome</keyword>
<dbReference type="RefSeq" id="XP_065649319.1">
    <property type="nucleotide sequence ID" value="XM_065793247.1"/>
</dbReference>
<feature type="compositionally biased region" description="Basic and acidic residues" evidence="1">
    <location>
        <begin position="390"/>
        <end position="399"/>
    </location>
</feature>
<feature type="compositionally biased region" description="Low complexity" evidence="1">
    <location>
        <begin position="372"/>
        <end position="383"/>
    </location>
</feature>
<feature type="region of interest" description="Disordered" evidence="1">
    <location>
        <begin position="371"/>
        <end position="419"/>
    </location>
</feature>
<evidence type="ECO:0000313" key="3">
    <source>
        <dbReference type="RefSeq" id="XP_065649318.1"/>
    </source>
</evidence>
<name>A0ABM4BJT4_HYDVU</name>